<keyword evidence="4" id="KW-1185">Reference proteome</keyword>
<evidence type="ECO:0000313" key="3">
    <source>
        <dbReference type="EMBL" id="OOC09859.1"/>
    </source>
</evidence>
<dbReference type="InterPro" id="IPR025246">
    <property type="entry name" value="IS30-like_HTH"/>
</dbReference>
<dbReference type="EMBL" id="MUZR01000033">
    <property type="protein sequence ID" value="OOC09859.1"/>
    <property type="molecule type" value="Genomic_DNA"/>
</dbReference>
<proteinExistence type="predicted"/>
<evidence type="ECO:0000256" key="1">
    <source>
        <dbReference type="SAM" id="MobiDB-lite"/>
    </source>
</evidence>
<feature type="non-terminal residue" evidence="3">
    <location>
        <position position="1"/>
    </location>
</feature>
<evidence type="ECO:0000313" key="4">
    <source>
        <dbReference type="Proteomes" id="UP000189177"/>
    </source>
</evidence>
<evidence type="ECO:0000259" key="2">
    <source>
        <dbReference type="Pfam" id="PF13936"/>
    </source>
</evidence>
<name>A0A1V2ZXP8_9GAMM</name>
<feature type="domain" description="Transposase IS30-like HTH" evidence="2">
    <location>
        <begin position="2"/>
        <end position="23"/>
    </location>
</feature>
<dbReference type="Pfam" id="PF13936">
    <property type="entry name" value="HTH_38"/>
    <property type="match status" value="1"/>
</dbReference>
<sequence length="26" mass="2907">RSQGAIARTLGRSPGTISRELKRMHQ</sequence>
<dbReference type="AlphaFoldDB" id="A0A1V2ZXP8"/>
<protein>
    <recommendedName>
        <fullName evidence="2">Transposase IS30-like HTH domain-containing protein</fullName>
    </recommendedName>
</protein>
<reference evidence="3 4" key="1">
    <citation type="submission" date="2017-02" db="EMBL/GenBank/DDBJ databases">
        <title>Genomic diversity within the haloalkaliphilic genus Thioalkalivibrio.</title>
        <authorList>
            <person name="Ahn A.-C."/>
            <person name="Meier-Kolthoff J."/>
            <person name="Overmars L."/>
            <person name="Richter M."/>
            <person name="Woyke T."/>
            <person name="Sorokin D.Y."/>
            <person name="Muyzer G."/>
        </authorList>
    </citation>
    <scope>NUCLEOTIDE SEQUENCE [LARGE SCALE GENOMIC DNA]</scope>
    <source>
        <strain evidence="3 4">HL17</strain>
    </source>
</reference>
<organism evidence="3 4">
    <name type="scientific">Thioalkalivibrio halophilus</name>
    <dbReference type="NCBI Taxonomy" id="252474"/>
    <lineage>
        <taxon>Bacteria</taxon>
        <taxon>Pseudomonadati</taxon>
        <taxon>Pseudomonadota</taxon>
        <taxon>Gammaproteobacteria</taxon>
        <taxon>Chromatiales</taxon>
        <taxon>Ectothiorhodospiraceae</taxon>
        <taxon>Thioalkalivibrio</taxon>
    </lineage>
</organism>
<feature type="region of interest" description="Disordered" evidence="1">
    <location>
        <begin position="1"/>
        <end position="26"/>
    </location>
</feature>
<comment type="caution">
    <text evidence="3">The sequence shown here is derived from an EMBL/GenBank/DDBJ whole genome shotgun (WGS) entry which is preliminary data.</text>
</comment>
<accession>A0A1V2ZXP8</accession>
<dbReference type="Proteomes" id="UP000189177">
    <property type="component" value="Unassembled WGS sequence"/>
</dbReference>
<gene>
    <name evidence="3" type="ORF">B1A74_08710</name>
</gene>